<dbReference type="GO" id="GO:0032259">
    <property type="term" value="P:methylation"/>
    <property type="evidence" value="ECO:0007669"/>
    <property type="project" value="UniProtKB-KW"/>
</dbReference>
<evidence type="ECO:0000256" key="4">
    <source>
        <dbReference type="ARBA" id="ARBA00022691"/>
    </source>
</evidence>
<reference evidence="7 8" key="1">
    <citation type="submission" date="2013-04" db="EMBL/GenBank/DDBJ databases">
        <authorList>
            <person name="Harkins D.M."/>
            <person name="Durkin A.S."/>
            <person name="Brinkac L.M."/>
            <person name="Haft D.H."/>
            <person name="Selengut J.D."/>
            <person name="Sanka R."/>
            <person name="DePew J."/>
            <person name="Purushe J."/>
            <person name="Hartskeerl R.A."/>
            <person name="Ahmed A."/>
            <person name="van der Linden H."/>
            <person name="Goris M.G.A."/>
            <person name="Vinetz J.M."/>
            <person name="Sutton G.G."/>
            <person name="Nierman W.C."/>
            <person name="Fouts D.E."/>
        </authorList>
    </citation>
    <scope>NUCLEOTIDE SEQUENCE [LARGE SCALE GENOMIC DNA]</scope>
    <source>
        <strain evidence="7 8">Sao Paulo</strain>
    </source>
</reference>
<evidence type="ECO:0000313" key="8">
    <source>
        <dbReference type="Proteomes" id="UP000013996"/>
    </source>
</evidence>
<dbReference type="PROSITE" id="PS00092">
    <property type="entry name" value="N6_MTASE"/>
    <property type="match status" value="1"/>
</dbReference>
<dbReference type="EC" id="2.1.1.72" evidence="1"/>
<dbReference type="InterPro" id="IPR011639">
    <property type="entry name" value="MethylTrfase_TaqI-like_dom"/>
</dbReference>
<dbReference type="GO" id="GO:0003676">
    <property type="term" value="F:nucleic acid binding"/>
    <property type="evidence" value="ECO:0007669"/>
    <property type="project" value="InterPro"/>
</dbReference>
<evidence type="ECO:0000313" key="7">
    <source>
        <dbReference type="EMBL" id="EOQ90764.1"/>
    </source>
</evidence>
<proteinExistence type="predicted"/>
<evidence type="ECO:0000256" key="2">
    <source>
        <dbReference type="ARBA" id="ARBA00022603"/>
    </source>
</evidence>
<dbReference type="PANTHER" id="PTHR33841:SF1">
    <property type="entry name" value="DNA METHYLTRANSFERASE A"/>
    <property type="match status" value="1"/>
</dbReference>
<evidence type="ECO:0000256" key="3">
    <source>
        <dbReference type="ARBA" id="ARBA00022679"/>
    </source>
</evidence>
<keyword evidence="3" id="KW-0808">Transferase</keyword>
<keyword evidence="2 7" id="KW-0489">Methyltransferase</keyword>
<sequence length="899" mass="104490">MLSSSDRSKLKSKVGRLKSLLIEKFTDYANTRYYLQISEEKRKKELFENHPIGYHEWEQIEKKLATTGMSVKEYIFERSYTYLNRTFFLMRLEILGIQKYPVFHGMKESNGWKEFKLFCPNLCQDADEGFLFLTRQVSDYYARELPGLFLDDSADRAFGIPRELIYELFLQWNDPELSSIFLDDTTAGWIYQYWNDPDREAINERVKDKGKILGKEIASATQLFTERYMVEWLIQNSVGNLWFAICKKNQWNTNAIQVLGELKERRKAHNQKIAKKVISEDTALLIETEEEEYWKYFLERELSEEEIQNVIGSIREIKLLDPACGSGHFLLYAFYFLFYLYKEEDRILKSIHPSYVEASDAEIAKSILENNLHGVDLDPRAIQIAVASLYTTARRFGELQLNHLNLVATRPSIGSHTSEEELNHFKDLFCESLNVPRNVADSLIELLGTSDVLGSLLQIRTEIRNQVAGLELYFQDAEGNIFSKLEEFLKDHDLGNDLGVFTLGTQLSRGLRLIRILDSKYDVVVANPPYLSNSKVEESASGIFVNGASELYESFIYAFKDRLKDSGHFALLTAHNFLFIEKFFNLRKYLLENFTLDSLVQLGVWTFKEISQPGALGFACFILRNEKSNKDSLFFRIGSGNFRKDPYVKEPFLLNQPQKRLYHFDQRKFADIEGSPMIYWWTENFRKWYLQAEKVGELGEVMNGMSTTNNERFLLKHWECKNSDISLYLQESKNDIENEKKFVPIIDGSKYSIFLESLSSVIRWRNKGLEIKSFIVSRYGNYGKRIYSEENYFNQGISFNLIGASNLVFRLRKFKSIFLNSAPSIFNHKGSEIIPSLQSKIQVFIANSINPTINNTSGDIKNLPIPNVIHSKDFVEKARVLSQEEFSIDETNIEYEYEG</sequence>
<organism evidence="7 8">
    <name type="scientific">Leptospira yanagawae serovar Saopaulo str. Sao Paulo = ATCC 700523</name>
    <dbReference type="NCBI Taxonomy" id="1249483"/>
    <lineage>
        <taxon>Bacteria</taxon>
        <taxon>Pseudomonadati</taxon>
        <taxon>Spirochaetota</taxon>
        <taxon>Spirochaetia</taxon>
        <taxon>Leptospirales</taxon>
        <taxon>Leptospiraceae</taxon>
        <taxon>Leptospira</taxon>
    </lineage>
</organism>
<dbReference type="OrthoDB" id="9815272at2"/>
<evidence type="ECO:0000259" key="6">
    <source>
        <dbReference type="Pfam" id="PF07669"/>
    </source>
</evidence>
<name>A0A5E8HHG1_9LEPT</name>
<dbReference type="Pfam" id="PF07669">
    <property type="entry name" value="Eco57I"/>
    <property type="match status" value="1"/>
</dbReference>
<comment type="catalytic activity">
    <reaction evidence="5">
        <text>a 2'-deoxyadenosine in DNA + S-adenosyl-L-methionine = an N(6)-methyl-2'-deoxyadenosine in DNA + S-adenosyl-L-homocysteine + H(+)</text>
        <dbReference type="Rhea" id="RHEA:15197"/>
        <dbReference type="Rhea" id="RHEA-COMP:12418"/>
        <dbReference type="Rhea" id="RHEA-COMP:12419"/>
        <dbReference type="ChEBI" id="CHEBI:15378"/>
        <dbReference type="ChEBI" id="CHEBI:57856"/>
        <dbReference type="ChEBI" id="CHEBI:59789"/>
        <dbReference type="ChEBI" id="CHEBI:90615"/>
        <dbReference type="ChEBI" id="CHEBI:90616"/>
        <dbReference type="EC" id="2.1.1.72"/>
    </reaction>
</comment>
<dbReference type="PRINTS" id="PR00507">
    <property type="entry name" value="N12N6MTFRASE"/>
</dbReference>
<dbReference type="GO" id="GO:0009007">
    <property type="term" value="F:site-specific DNA-methyltransferase (adenine-specific) activity"/>
    <property type="evidence" value="ECO:0007669"/>
    <property type="project" value="UniProtKB-EC"/>
</dbReference>
<dbReference type="InterPro" id="IPR050953">
    <property type="entry name" value="N4_N6_ade-DNA_methylase"/>
</dbReference>
<dbReference type="EMBL" id="AOGX02000005">
    <property type="protein sequence ID" value="EOQ90764.1"/>
    <property type="molecule type" value="Genomic_DNA"/>
</dbReference>
<gene>
    <name evidence="7" type="ORF">LEP1GSC202_0422</name>
</gene>
<dbReference type="RefSeq" id="WP_015675697.1">
    <property type="nucleotide sequence ID" value="NZ_AOGX02000005.1"/>
</dbReference>
<protein>
    <recommendedName>
        <fullName evidence="1">site-specific DNA-methyltransferase (adenine-specific)</fullName>
        <ecNumber evidence="1">2.1.1.72</ecNumber>
    </recommendedName>
</protein>
<feature type="domain" description="Type II methyltransferase M.TaqI-like" evidence="6">
    <location>
        <begin position="370"/>
        <end position="602"/>
    </location>
</feature>
<comment type="caution">
    <text evidence="7">The sequence shown here is derived from an EMBL/GenBank/DDBJ whole genome shotgun (WGS) entry which is preliminary data.</text>
</comment>
<dbReference type="STRING" id="1249483.LEP1GSC202_0422"/>
<dbReference type="Gene3D" id="3.40.50.150">
    <property type="entry name" value="Vaccinia Virus protein VP39"/>
    <property type="match status" value="1"/>
</dbReference>
<dbReference type="SUPFAM" id="SSF53335">
    <property type="entry name" value="S-adenosyl-L-methionine-dependent methyltransferases"/>
    <property type="match status" value="1"/>
</dbReference>
<evidence type="ECO:0000256" key="5">
    <source>
        <dbReference type="ARBA" id="ARBA00047942"/>
    </source>
</evidence>
<dbReference type="GO" id="GO:0006304">
    <property type="term" value="P:DNA modification"/>
    <property type="evidence" value="ECO:0007669"/>
    <property type="project" value="InterPro"/>
</dbReference>
<dbReference type="Proteomes" id="UP000013996">
    <property type="component" value="Unassembled WGS sequence"/>
</dbReference>
<dbReference type="AlphaFoldDB" id="A0A5E8HHG1"/>
<dbReference type="InterPro" id="IPR002052">
    <property type="entry name" value="DNA_methylase_N6_adenine_CS"/>
</dbReference>
<accession>A0A5E8HHG1</accession>
<dbReference type="InterPro" id="IPR029063">
    <property type="entry name" value="SAM-dependent_MTases_sf"/>
</dbReference>
<dbReference type="PANTHER" id="PTHR33841">
    <property type="entry name" value="DNA METHYLTRANSFERASE YEEA-RELATED"/>
    <property type="match status" value="1"/>
</dbReference>
<keyword evidence="4" id="KW-0949">S-adenosyl-L-methionine</keyword>
<evidence type="ECO:0000256" key="1">
    <source>
        <dbReference type="ARBA" id="ARBA00011900"/>
    </source>
</evidence>